<dbReference type="AlphaFoldDB" id="A0A6A6B198"/>
<accession>A0A6A6B198</accession>
<gene>
    <name evidence="1" type="ORF">K452DRAFT_259010</name>
</gene>
<dbReference type="GeneID" id="54295978"/>
<evidence type="ECO:0008006" key="3">
    <source>
        <dbReference type="Google" id="ProtNLM"/>
    </source>
</evidence>
<dbReference type="RefSeq" id="XP_033392229.1">
    <property type="nucleotide sequence ID" value="XM_033538482.1"/>
</dbReference>
<evidence type="ECO:0000313" key="1">
    <source>
        <dbReference type="EMBL" id="KAF2136511.1"/>
    </source>
</evidence>
<name>A0A6A6B198_9PEZI</name>
<dbReference type="Proteomes" id="UP000799438">
    <property type="component" value="Unassembled WGS sequence"/>
</dbReference>
<organism evidence="1 2">
    <name type="scientific">Aplosporella prunicola CBS 121167</name>
    <dbReference type="NCBI Taxonomy" id="1176127"/>
    <lineage>
        <taxon>Eukaryota</taxon>
        <taxon>Fungi</taxon>
        <taxon>Dikarya</taxon>
        <taxon>Ascomycota</taxon>
        <taxon>Pezizomycotina</taxon>
        <taxon>Dothideomycetes</taxon>
        <taxon>Dothideomycetes incertae sedis</taxon>
        <taxon>Botryosphaeriales</taxon>
        <taxon>Aplosporellaceae</taxon>
        <taxon>Aplosporella</taxon>
    </lineage>
</organism>
<dbReference type="OrthoDB" id="5086500at2759"/>
<evidence type="ECO:0000313" key="2">
    <source>
        <dbReference type="Proteomes" id="UP000799438"/>
    </source>
</evidence>
<reference evidence="1" key="1">
    <citation type="journal article" date="2020" name="Stud. Mycol.">
        <title>101 Dothideomycetes genomes: a test case for predicting lifestyles and emergence of pathogens.</title>
        <authorList>
            <person name="Haridas S."/>
            <person name="Albert R."/>
            <person name="Binder M."/>
            <person name="Bloem J."/>
            <person name="Labutti K."/>
            <person name="Salamov A."/>
            <person name="Andreopoulos B."/>
            <person name="Baker S."/>
            <person name="Barry K."/>
            <person name="Bills G."/>
            <person name="Bluhm B."/>
            <person name="Cannon C."/>
            <person name="Castanera R."/>
            <person name="Culley D."/>
            <person name="Daum C."/>
            <person name="Ezra D."/>
            <person name="Gonzalez J."/>
            <person name="Henrissat B."/>
            <person name="Kuo A."/>
            <person name="Liang C."/>
            <person name="Lipzen A."/>
            <person name="Lutzoni F."/>
            <person name="Magnuson J."/>
            <person name="Mondo S."/>
            <person name="Nolan M."/>
            <person name="Ohm R."/>
            <person name="Pangilinan J."/>
            <person name="Park H.-J."/>
            <person name="Ramirez L."/>
            <person name="Alfaro M."/>
            <person name="Sun H."/>
            <person name="Tritt A."/>
            <person name="Yoshinaga Y."/>
            <person name="Zwiers L.-H."/>
            <person name="Turgeon B."/>
            <person name="Goodwin S."/>
            <person name="Spatafora J."/>
            <person name="Crous P."/>
            <person name="Grigoriev I."/>
        </authorList>
    </citation>
    <scope>NUCLEOTIDE SEQUENCE</scope>
    <source>
        <strain evidence="1">CBS 121167</strain>
    </source>
</reference>
<keyword evidence="2" id="KW-1185">Reference proteome</keyword>
<dbReference type="EMBL" id="ML995519">
    <property type="protein sequence ID" value="KAF2136511.1"/>
    <property type="molecule type" value="Genomic_DNA"/>
</dbReference>
<protein>
    <recommendedName>
        <fullName evidence="3">Polysaccharide lyase family 14 protein</fullName>
    </recommendedName>
</protein>
<sequence length="211" mass="22470">MFYSGPTADGVYITKATYSLVAPKTPTGAATSGGNEELAFWIGIQNSPNGGDVLNENFVQPLLNWAPSQKDTGCDATEKQWCITTSTYTPQGQLPAGYKPLDPGASVDFEIVVDGSVTQTVYVDGEVYQQQTDSEGMKPGVFYGSNECYLQNCGSLDAYSYTDIVVELSEADPNFGDTLSLTGATSDGFTTSDGGKTWKNAKITINKDTLA</sequence>
<proteinExistence type="predicted"/>